<comment type="caution">
    <text evidence="5">The sequence shown here is derived from an EMBL/GenBank/DDBJ whole genome shotgun (WGS) entry which is preliminary data.</text>
</comment>
<protein>
    <submittedName>
        <fullName evidence="5">Methyltransferase domain-containing protein</fullName>
    </submittedName>
</protein>
<organism evidence="5 6">
    <name type="scientific">Parabacteroides distasonis</name>
    <dbReference type="NCBI Taxonomy" id="823"/>
    <lineage>
        <taxon>Bacteria</taxon>
        <taxon>Pseudomonadati</taxon>
        <taxon>Bacteroidota</taxon>
        <taxon>Bacteroidia</taxon>
        <taxon>Bacteroidales</taxon>
        <taxon>Tannerellaceae</taxon>
        <taxon>Parabacteroides</taxon>
    </lineage>
</organism>
<dbReference type="CDD" id="cd02440">
    <property type="entry name" value="AdoMet_MTases"/>
    <property type="match status" value="1"/>
</dbReference>
<dbReference type="Gene3D" id="3.40.50.150">
    <property type="entry name" value="Vaccinia Virus protein VP39"/>
    <property type="match status" value="1"/>
</dbReference>
<evidence type="ECO:0000256" key="1">
    <source>
        <dbReference type="ARBA" id="ARBA00022603"/>
    </source>
</evidence>
<dbReference type="GO" id="GO:0032259">
    <property type="term" value="P:methylation"/>
    <property type="evidence" value="ECO:0007669"/>
    <property type="project" value="UniProtKB-KW"/>
</dbReference>
<gene>
    <name evidence="5" type="ORF">FSA05_22745</name>
</gene>
<dbReference type="SUPFAM" id="SSF53335">
    <property type="entry name" value="S-adenosyl-L-methionine-dependent methyltransferases"/>
    <property type="match status" value="1"/>
</dbReference>
<evidence type="ECO:0000313" key="5">
    <source>
        <dbReference type="EMBL" id="TWV57648.1"/>
    </source>
</evidence>
<dbReference type="Pfam" id="PF08241">
    <property type="entry name" value="Methyltransf_11"/>
    <property type="match status" value="1"/>
</dbReference>
<keyword evidence="3" id="KW-0949">S-adenosyl-L-methionine</keyword>
<keyword evidence="2 5" id="KW-0808">Transferase</keyword>
<dbReference type="AlphaFoldDB" id="A0A5C6K7I6"/>
<sequence>MSVSTKNKYDDERFFGQYSQMSRSVQGLRGAGEWHELKKMLPDFNGKRVLDLGCGFGWHCRYAIERGATFALGIDLSGKMLDKAREINPSPLIEYKRIAIEDFDFAPNSFDIVISSLTFHYLESFDTVCTEVYKCLTQEGVFVFSVEHPVFTAYGNQDWIYDSEGKPAHWPVDHYFQEGIRHARFLGEDVTKYHKTLTTYVNGLIKAGFCITHLVEPQPDESMLDTVPGMRDELRRPMMLLIAARKN</sequence>
<dbReference type="RefSeq" id="WP_146376273.1">
    <property type="nucleotide sequence ID" value="NZ_VOHW01000026.1"/>
</dbReference>
<dbReference type="PANTHER" id="PTHR43464">
    <property type="entry name" value="METHYLTRANSFERASE"/>
    <property type="match status" value="1"/>
</dbReference>
<dbReference type="InterPro" id="IPR029063">
    <property type="entry name" value="SAM-dependent_MTases_sf"/>
</dbReference>
<feature type="domain" description="Methyltransferase type 11" evidence="4">
    <location>
        <begin position="50"/>
        <end position="144"/>
    </location>
</feature>
<evidence type="ECO:0000256" key="3">
    <source>
        <dbReference type="ARBA" id="ARBA00022691"/>
    </source>
</evidence>
<evidence type="ECO:0000313" key="6">
    <source>
        <dbReference type="Proteomes" id="UP000315827"/>
    </source>
</evidence>
<dbReference type="PANTHER" id="PTHR43464:SF19">
    <property type="entry name" value="UBIQUINONE BIOSYNTHESIS O-METHYLTRANSFERASE, MITOCHONDRIAL"/>
    <property type="match status" value="1"/>
</dbReference>
<dbReference type="InterPro" id="IPR013216">
    <property type="entry name" value="Methyltransf_11"/>
</dbReference>
<evidence type="ECO:0000259" key="4">
    <source>
        <dbReference type="Pfam" id="PF08241"/>
    </source>
</evidence>
<name>A0A5C6K7I6_PARDI</name>
<dbReference type="GO" id="GO:0008757">
    <property type="term" value="F:S-adenosylmethionine-dependent methyltransferase activity"/>
    <property type="evidence" value="ECO:0007669"/>
    <property type="project" value="InterPro"/>
</dbReference>
<dbReference type="EMBL" id="VOHW01000026">
    <property type="protein sequence ID" value="TWV57648.1"/>
    <property type="molecule type" value="Genomic_DNA"/>
</dbReference>
<proteinExistence type="predicted"/>
<reference evidence="5 6" key="1">
    <citation type="submission" date="2019-07" db="EMBL/GenBank/DDBJ databases">
        <title>Genome sequencing of Parabacteroides distasonis iSURF_7.</title>
        <authorList>
            <person name="Degefu H.N."/>
            <person name="Ruoff K.L."/>
            <person name="Price C.E."/>
            <person name="Valls R.A."/>
            <person name="O'Toole G.A."/>
        </authorList>
    </citation>
    <scope>NUCLEOTIDE SEQUENCE [LARGE SCALE GENOMIC DNA]</scope>
    <source>
        <strain evidence="5 6">CFPLTA003_1B</strain>
    </source>
</reference>
<evidence type="ECO:0000256" key="2">
    <source>
        <dbReference type="ARBA" id="ARBA00022679"/>
    </source>
</evidence>
<keyword evidence="1 5" id="KW-0489">Methyltransferase</keyword>
<accession>A0A5C6K7I6</accession>
<dbReference type="Proteomes" id="UP000315827">
    <property type="component" value="Unassembled WGS sequence"/>
</dbReference>